<dbReference type="AlphaFoldDB" id="A0A0G4GAQ6"/>
<dbReference type="InParanoid" id="A0A0G4GAQ6"/>
<name>A0A0G4GAQ6_VITBC</name>
<dbReference type="FunCoup" id="A0A0G4GAQ6">
    <property type="interactions" value="33"/>
</dbReference>
<keyword evidence="2" id="KW-1185">Reference proteome</keyword>
<dbReference type="VEuPathDB" id="CryptoDB:Vbra_9846"/>
<dbReference type="Proteomes" id="UP000041254">
    <property type="component" value="Unassembled WGS sequence"/>
</dbReference>
<dbReference type="EMBL" id="CDMY01000603">
    <property type="protein sequence ID" value="CEM25815.1"/>
    <property type="molecule type" value="Genomic_DNA"/>
</dbReference>
<organism evidence="1 2">
    <name type="scientific">Vitrella brassicaformis (strain CCMP3155)</name>
    <dbReference type="NCBI Taxonomy" id="1169540"/>
    <lineage>
        <taxon>Eukaryota</taxon>
        <taxon>Sar</taxon>
        <taxon>Alveolata</taxon>
        <taxon>Colpodellida</taxon>
        <taxon>Vitrellaceae</taxon>
        <taxon>Vitrella</taxon>
    </lineage>
</organism>
<sequence length="277" mass="33335">MLRISSDAALSAGSRRSTESLFASPGVCLSGRSYWGFRVPKQKTNHPVELLPPTSATTTGAVDRAVRDLPWESRFELLKQRKKPRYMSECRGTPRREYQENMIDGIRIHSTFNPYLELNKNQHYHLDIWPSRNWDKWDPRKCHVRGSLRRYDIPRDFMPYKDELGEWHPPKLSGRYQADVKKQYQINGLPWMWDKRFYEGTLNYHDRQPLGPKKWYIREFKKERIKEAMRKMDETVFEHRKEARDRREHRWLEKVVVDIAGEELASNYIRKRRIPQM</sequence>
<dbReference type="OMA" id="WPSRNWD"/>
<protein>
    <recommendedName>
        <fullName evidence="3">MRPL25 domain-containing protein</fullName>
    </recommendedName>
</protein>
<dbReference type="PhylomeDB" id="A0A0G4GAQ6"/>
<evidence type="ECO:0000313" key="2">
    <source>
        <dbReference type="Proteomes" id="UP000041254"/>
    </source>
</evidence>
<evidence type="ECO:0000313" key="1">
    <source>
        <dbReference type="EMBL" id="CEM25815.1"/>
    </source>
</evidence>
<dbReference type="OrthoDB" id="6288734at2759"/>
<proteinExistence type="predicted"/>
<gene>
    <name evidence="1" type="ORF">Vbra_9846</name>
</gene>
<reference evidence="1 2" key="1">
    <citation type="submission" date="2014-11" db="EMBL/GenBank/DDBJ databases">
        <authorList>
            <person name="Zhu J."/>
            <person name="Qi W."/>
            <person name="Song R."/>
        </authorList>
    </citation>
    <scope>NUCLEOTIDE SEQUENCE [LARGE SCALE GENOMIC DNA]</scope>
</reference>
<accession>A0A0G4GAQ6</accession>
<evidence type="ECO:0008006" key="3">
    <source>
        <dbReference type="Google" id="ProtNLM"/>
    </source>
</evidence>